<dbReference type="OrthoDB" id="42889at2759"/>
<evidence type="ECO:0000256" key="4">
    <source>
        <dbReference type="PROSITE-ProRule" id="PRU00898"/>
    </source>
</evidence>
<evidence type="ECO:0000256" key="2">
    <source>
        <dbReference type="ARBA" id="ARBA00022679"/>
    </source>
</evidence>
<dbReference type="PANTHER" id="PTHR13271:SF47">
    <property type="entry name" value="ACTIN-HISTIDINE N-METHYLTRANSFERASE"/>
    <property type="match status" value="1"/>
</dbReference>
<dbReference type="SUPFAM" id="SSF81822">
    <property type="entry name" value="RuBisCo LSMT C-terminal, substrate-binding domain"/>
    <property type="match status" value="1"/>
</dbReference>
<evidence type="ECO:0000256" key="3">
    <source>
        <dbReference type="ARBA" id="ARBA00022691"/>
    </source>
</evidence>
<dbReference type="OMA" id="RNSTWRI"/>
<dbReference type="InterPro" id="IPR036464">
    <property type="entry name" value="Rubisco_LSMT_subst-bd_sf"/>
</dbReference>
<evidence type="ECO:0000313" key="7">
    <source>
        <dbReference type="Proteomes" id="UP000070544"/>
    </source>
</evidence>
<keyword evidence="3 4" id="KW-0949">S-adenosyl-L-methionine</keyword>
<gene>
    <name evidence="6" type="ORF">M427DRAFT_40672</name>
</gene>
<dbReference type="InterPro" id="IPR015353">
    <property type="entry name" value="Rubisco_LSMT_subst-bd"/>
</dbReference>
<evidence type="ECO:0000259" key="5">
    <source>
        <dbReference type="Pfam" id="PF09273"/>
    </source>
</evidence>
<protein>
    <recommendedName>
        <fullName evidence="4">protein-histidine N-methyltransferase</fullName>
        <ecNumber evidence="4">2.1.1.85</ecNumber>
    </recommendedName>
</protein>
<keyword evidence="1 4" id="KW-0489">Methyltransferase</keyword>
<reference evidence="6 7" key="1">
    <citation type="journal article" date="2015" name="Genome Biol. Evol.">
        <title>Phylogenomic analyses indicate that early fungi evolved digesting cell walls of algal ancestors of land plants.</title>
        <authorList>
            <person name="Chang Y."/>
            <person name="Wang S."/>
            <person name="Sekimoto S."/>
            <person name="Aerts A.L."/>
            <person name="Choi C."/>
            <person name="Clum A."/>
            <person name="LaButti K.M."/>
            <person name="Lindquist E.A."/>
            <person name="Yee Ngan C."/>
            <person name="Ohm R.A."/>
            <person name="Salamov A.A."/>
            <person name="Grigoriev I.V."/>
            <person name="Spatafora J.W."/>
            <person name="Berbee M.L."/>
        </authorList>
    </citation>
    <scope>NUCLEOTIDE SEQUENCE [LARGE SCALE GENOMIC DNA]</scope>
    <source>
        <strain evidence="6 7">JEL478</strain>
    </source>
</reference>
<feature type="domain" description="Rubisco LSMT substrate-binding" evidence="5">
    <location>
        <begin position="362"/>
        <end position="475"/>
    </location>
</feature>
<name>A0A139AYT8_GONPJ</name>
<dbReference type="AlphaFoldDB" id="A0A139AYT8"/>
<proteinExistence type="inferred from homology"/>
<dbReference type="EC" id="2.1.1.85" evidence="4"/>
<dbReference type="InterPro" id="IPR025785">
    <property type="entry name" value="SETD3"/>
</dbReference>
<keyword evidence="2 4" id="KW-0808">Transferase</keyword>
<dbReference type="Gene3D" id="3.90.1410.10">
    <property type="entry name" value="set domain protein methyltransferase, domain 1"/>
    <property type="match status" value="1"/>
</dbReference>
<dbReference type="Pfam" id="PF09273">
    <property type="entry name" value="Rubis-subs-bind"/>
    <property type="match status" value="1"/>
</dbReference>
<dbReference type="STRING" id="1344416.A0A139AYT8"/>
<keyword evidence="7" id="KW-1185">Reference proteome</keyword>
<dbReference type="PANTHER" id="PTHR13271">
    <property type="entry name" value="UNCHARACTERIZED PUTATIVE METHYLTRANSFERASE"/>
    <property type="match status" value="1"/>
</dbReference>
<dbReference type="GO" id="GO:0016279">
    <property type="term" value="F:protein-lysine N-methyltransferase activity"/>
    <property type="evidence" value="ECO:0007669"/>
    <property type="project" value="TreeGrafter"/>
</dbReference>
<dbReference type="EMBL" id="KQ965732">
    <property type="protein sequence ID" value="KXS21889.1"/>
    <property type="molecule type" value="Genomic_DNA"/>
</dbReference>
<dbReference type="Gene3D" id="3.90.1420.10">
    <property type="entry name" value="Rubisco LSMT, substrate-binding domain"/>
    <property type="match status" value="1"/>
</dbReference>
<comment type="similarity">
    <text evidence="4">Belongs to the class V-like SAM-binding methyltransferase superfamily. SETD3 actin-histidine methyltransferase family.</text>
</comment>
<organism evidence="6 7">
    <name type="scientific">Gonapodya prolifera (strain JEL478)</name>
    <name type="common">Monoblepharis prolifera</name>
    <dbReference type="NCBI Taxonomy" id="1344416"/>
    <lineage>
        <taxon>Eukaryota</taxon>
        <taxon>Fungi</taxon>
        <taxon>Fungi incertae sedis</taxon>
        <taxon>Chytridiomycota</taxon>
        <taxon>Chytridiomycota incertae sedis</taxon>
        <taxon>Monoblepharidomycetes</taxon>
        <taxon>Monoblepharidales</taxon>
        <taxon>Gonapodyaceae</taxon>
        <taxon>Gonapodya</taxon>
    </lineage>
</organism>
<dbReference type="InterPro" id="IPR050600">
    <property type="entry name" value="SETD3_SETD6_MTase"/>
</dbReference>
<dbReference type="PROSITE" id="PS51565">
    <property type="entry name" value="SAM_MT85_SETD3"/>
    <property type="match status" value="1"/>
</dbReference>
<comment type="catalytic activity">
    <reaction evidence="4">
        <text>L-histidyl-[protein] + S-adenosyl-L-methionine = N(tele)-methyl-L-histidyl-[protein] + S-adenosyl-L-homocysteine + H(+)</text>
        <dbReference type="Rhea" id="RHEA:19369"/>
        <dbReference type="Rhea" id="RHEA-COMP:9745"/>
        <dbReference type="Rhea" id="RHEA-COMP:11600"/>
        <dbReference type="ChEBI" id="CHEBI:15378"/>
        <dbReference type="ChEBI" id="CHEBI:16367"/>
        <dbReference type="ChEBI" id="CHEBI:29979"/>
        <dbReference type="ChEBI" id="CHEBI:57856"/>
        <dbReference type="ChEBI" id="CHEBI:59789"/>
        <dbReference type="EC" id="2.1.1.85"/>
    </reaction>
</comment>
<dbReference type="Proteomes" id="UP000070544">
    <property type="component" value="Unassembled WGS sequence"/>
</dbReference>
<accession>A0A139AYT8</accession>
<dbReference type="GO" id="GO:0018064">
    <property type="term" value="F:protein-L-histidine N-tele-methyltransferase activity"/>
    <property type="evidence" value="ECO:0007669"/>
    <property type="project" value="UniProtKB-EC"/>
</dbReference>
<dbReference type="SUPFAM" id="SSF82199">
    <property type="entry name" value="SET domain"/>
    <property type="match status" value="1"/>
</dbReference>
<evidence type="ECO:0000313" key="6">
    <source>
        <dbReference type="EMBL" id="KXS21889.1"/>
    </source>
</evidence>
<dbReference type="InterPro" id="IPR046341">
    <property type="entry name" value="SET_dom_sf"/>
</dbReference>
<sequence length="491" mass="55503">MPDTITPNDSMPKPSVLAAVSALRQAQEVQASQSIRKSLQQLVELQELHSFLQPETSLQERLDSLQDWLATHGFIGLNKLKFVAGLPEGAGVVAKEDIQQDSVICRVPSDLIMSTESAREHPSFKSLLLTGYASLRAIPPLLLAMFLLYEALKPAASPSFWKPYIDSLPKDFSLPLYWEEAHWEEMAGTGMMMKAIADFRTYLRHYLTLYEIFANSSSPLVPPGVFTWHLFRWAVSAVLTRQNTIPVRLELLSKDGKAAAGRQSGPELAWCLIPGFDLFNHEEGEATNVTRAPKAVNEGQQIYIAYGNRSNFENLTVTGFTTYPRTLPSDLQRLLSVRRRALLDVMGFAEGPFFVDLHRPPLRDNSSKLMSFVRVFVATKEELERDEIGISTKVKRVRAIVSRMTTTSAMGEANERRAVEWIRGRLALLRRGWTSTIADDTRVLEELERCAPGERNSTWRIRRDIVFVRRTEKQVVEEVEKEVEELLAKKG</sequence>
<evidence type="ECO:0000256" key="1">
    <source>
        <dbReference type="ARBA" id="ARBA00022603"/>
    </source>
</evidence>
<dbReference type="GO" id="GO:0032259">
    <property type="term" value="P:methylation"/>
    <property type="evidence" value="ECO:0007669"/>
    <property type="project" value="UniProtKB-KW"/>
</dbReference>